<evidence type="ECO:0000313" key="2">
    <source>
        <dbReference type="EMBL" id="KAK8129760.1"/>
    </source>
</evidence>
<dbReference type="GO" id="GO:0008237">
    <property type="term" value="F:metallopeptidase activity"/>
    <property type="evidence" value="ECO:0007669"/>
    <property type="project" value="InterPro"/>
</dbReference>
<dbReference type="Proteomes" id="UP001392437">
    <property type="component" value="Unassembled WGS sequence"/>
</dbReference>
<reference evidence="2 3" key="1">
    <citation type="submission" date="2023-01" db="EMBL/GenBank/DDBJ databases">
        <title>Analysis of 21 Apiospora genomes using comparative genomics revels a genus with tremendous synthesis potential of carbohydrate active enzymes and secondary metabolites.</title>
        <authorList>
            <person name="Sorensen T."/>
        </authorList>
    </citation>
    <scope>NUCLEOTIDE SEQUENCE [LARGE SCALE GENOMIC DNA]</scope>
    <source>
        <strain evidence="2 3">CBS 117206</strain>
    </source>
</reference>
<keyword evidence="3" id="KW-1185">Reference proteome</keyword>
<proteinExistence type="predicted"/>
<feature type="region of interest" description="Disordered" evidence="1">
    <location>
        <begin position="152"/>
        <end position="174"/>
    </location>
</feature>
<protein>
    <submittedName>
        <fullName evidence="2">Uncharacterized protein</fullName>
    </submittedName>
</protein>
<dbReference type="InterPro" id="IPR024079">
    <property type="entry name" value="MetalloPept_cat_dom_sf"/>
</dbReference>
<accession>A0AAW0R7H6</accession>
<gene>
    <name evidence="2" type="ORF">PG999_002140</name>
</gene>
<comment type="caution">
    <text evidence="2">The sequence shown here is derived from an EMBL/GenBank/DDBJ whole genome shotgun (WGS) entry which is preliminary data.</text>
</comment>
<evidence type="ECO:0000256" key="1">
    <source>
        <dbReference type="SAM" id="MobiDB-lite"/>
    </source>
</evidence>
<evidence type="ECO:0000313" key="3">
    <source>
        <dbReference type="Proteomes" id="UP001392437"/>
    </source>
</evidence>
<name>A0AAW0R7H6_9PEZI</name>
<organism evidence="2 3">
    <name type="scientific">Apiospora kogelbergensis</name>
    <dbReference type="NCBI Taxonomy" id="1337665"/>
    <lineage>
        <taxon>Eukaryota</taxon>
        <taxon>Fungi</taxon>
        <taxon>Dikarya</taxon>
        <taxon>Ascomycota</taxon>
        <taxon>Pezizomycotina</taxon>
        <taxon>Sordariomycetes</taxon>
        <taxon>Xylariomycetidae</taxon>
        <taxon>Amphisphaeriales</taxon>
        <taxon>Apiosporaceae</taxon>
        <taxon>Apiospora</taxon>
    </lineage>
</organism>
<dbReference type="AlphaFoldDB" id="A0AAW0R7H6"/>
<dbReference type="EMBL" id="JAQQWP010000002">
    <property type="protein sequence ID" value="KAK8129760.1"/>
    <property type="molecule type" value="Genomic_DNA"/>
</dbReference>
<sequence>MEARDVYYSDCNAPWTICRYKDSLIDWDRAMLVLGKIPVGMRQHVAHVILAPGSYAKKKQGIVAETKGPSTAFLSAMSIGVAAHEFSHILDAMIGSRRHGNKKLSDSPKWIQFYQNDTMVPTSYVASTLSNNRTSLVEDFADSGRWAMSNMARARTQASNQPPHARDGSGGDPFSFQNRTMRANLLADYSANWTECQSQITGYRKLLEDLIFPPGGRCTGKAATSDAVNTTTGQRVHGMVGAGKHKLRSVGVAEIVPADWAMEIQFPPYRAST</sequence>
<dbReference type="Gene3D" id="3.40.390.10">
    <property type="entry name" value="Collagenase (Catalytic Domain)"/>
    <property type="match status" value="1"/>
</dbReference>